<keyword evidence="4" id="KW-1003">Cell membrane</keyword>
<feature type="transmembrane region" description="Helical" evidence="9">
    <location>
        <begin position="357"/>
        <end position="381"/>
    </location>
</feature>
<sequence length="756" mass="85338">MGLVSCQLTTYCSYINEECTYVKLMNFEEEIRAHRDLDGFLARASILLDETAASLDDVLKRMLHHVGQDSHVSEPGCNFEEVMSMLFTDAGAQEVNVHLLSETIQGVTATATGIQYQQSWLCILCNVKHLQRRHVCISRLERPQNWGENCCEVRYVILILAPLKMKSTKTAMELGRTFATLFSDISFRQKLLETKTQEEFKEALVFQRHQLTATNQQPTALGKEETDPRSHKPLKCKDFFKAGRGIYEDLCRRLPFYPSDFTDGIVGSNKTLLKYMTTAIFLYIAILLPAIAFGSLNDESTRGEIDVRKTIIGQSIGGVIYSLFAGSPLVIPLTTAPLAIFISVIRGICDDYNLDFPAFYACIGLWNCLFLILGGIFNVSLLMKLFKRSTEEVIALFISIAFVVDAVKGTVKIFHRYYHAPTLANSSIEDFSQGRDLLGGNRSEVAAGLALNALPESLIQCTRERPVQHCMREVLSDCALPISVLLFSFIGSYLFSDIELPVFKVHDRPVFNVAPFERLSAMNVVSAMGLGFLLALLIFIDQNIVVSLTNAPENRLLKGTAYHWDLMLSGLINILMSVLGLPWMHAAFPHSTLHVRQLAFVEQRVEGGHLYETIVQVKETRLTSLTANIFIGVSVLLLPLPLQWIPKPVLYGLFLYIALTSIDGNQMCDRMALLLKEQTSYPPTHYIRKVPQRKIHYFTFLQMMQLLVLCTFGMYPIPYMKMIFPLLMILLIPIRNNVLPHIIEAKYLDIMDAQHM</sequence>
<dbReference type="GeneTree" id="ENSGT00940000154894"/>
<feature type="transmembrane region" description="Helical" evidence="9">
    <location>
        <begin position="650"/>
        <end position="668"/>
    </location>
</feature>
<keyword evidence="8 9" id="KW-0472">Membrane</keyword>
<keyword evidence="12" id="KW-1185">Reference proteome</keyword>
<feature type="transmembrane region" description="Helical" evidence="9">
    <location>
        <begin position="479"/>
        <end position="498"/>
    </location>
</feature>
<accession>A0A8C4I969</accession>
<evidence type="ECO:0000313" key="11">
    <source>
        <dbReference type="Ensembl" id="ENSDLAP00005054360.2"/>
    </source>
</evidence>
<dbReference type="Ensembl" id="ENSDLAT00005057759.2">
    <property type="protein sequence ID" value="ENSDLAP00005054360.2"/>
    <property type="gene ID" value="ENSDLAG00005023152.2"/>
</dbReference>
<proteinExistence type="inferred from homology"/>
<feature type="domain" description="Bicarbonate transporter-like transmembrane" evidence="10">
    <location>
        <begin position="462"/>
        <end position="755"/>
    </location>
</feature>
<protein>
    <submittedName>
        <fullName evidence="11">Solute carrier family 4 member 11</fullName>
    </submittedName>
</protein>
<comment type="subcellular location">
    <subcellularLocation>
        <location evidence="1">Cell membrane</location>
        <topology evidence="1">Multi-pass membrane protein</topology>
    </subcellularLocation>
</comment>
<feature type="transmembrane region" description="Helical" evidence="9">
    <location>
        <begin position="566"/>
        <end position="588"/>
    </location>
</feature>
<reference evidence="11" key="2">
    <citation type="submission" date="2025-09" db="UniProtKB">
        <authorList>
            <consortium name="Ensembl"/>
        </authorList>
    </citation>
    <scope>IDENTIFICATION</scope>
</reference>
<keyword evidence="6 9" id="KW-1133">Transmembrane helix</keyword>
<evidence type="ECO:0000313" key="12">
    <source>
        <dbReference type="Proteomes" id="UP000694389"/>
    </source>
</evidence>
<dbReference type="GO" id="GO:0050801">
    <property type="term" value="P:monoatomic ion homeostasis"/>
    <property type="evidence" value="ECO:0007669"/>
    <property type="project" value="TreeGrafter"/>
</dbReference>
<keyword evidence="3" id="KW-0813">Transport</keyword>
<dbReference type="Proteomes" id="UP000694389">
    <property type="component" value="Unassembled WGS sequence"/>
</dbReference>
<dbReference type="PANTHER" id="PTHR11453">
    <property type="entry name" value="ANION EXCHANGE PROTEIN"/>
    <property type="match status" value="1"/>
</dbReference>
<reference evidence="11" key="1">
    <citation type="submission" date="2025-08" db="UniProtKB">
        <authorList>
            <consortium name="Ensembl"/>
        </authorList>
    </citation>
    <scope>IDENTIFICATION</scope>
</reference>
<feature type="transmembrane region" description="Helical" evidence="9">
    <location>
        <begin position="723"/>
        <end position="743"/>
    </location>
</feature>
<evidence type="ECO:0000256" key="5">
    <source>
        <dbReference type="ARBA" id="ARBA00022692"/>
    </source>
</evidence>
<dbReference type="GO" id="GO:0016323">
    <property type="term" value="C:basolateral plasma membrane"/>
    <property type="evidence" value="ECO:0007669"/>
    <property type="project" value="TreeGrafter"/>
</dbReference>
<comment type="similarity">
    <text evidence="2">Belongs to the anion exchanger (TC 2.A.31) family.</text>
</comment>
<dbReference type="GO" id="GO:0005452">
    <property type="term" value="F:solute:inorganic anion antiporter activity"/>
    <property type="evidence" value="ECO:0007669"/>
    <property type="project" value="InterPro"/>
</dbReference>
<organism evidence="11 12">
    <name type="scientific">Dicentrarchus labrax</name>
    <name type="common">European seabass</name>
    <name type="synonym">Morone labrax</name>
    <dbReference type="NCBI Taxonomy" id="13489"/>
    <lineage>
        <taxon>Eukaryota</taxon>
        <taxon>Metazoa</taxon>
        <taxon>Chordata</taxon>
        <taxon>Craniata</taxon>
        <taxon>Vertebrata</taxon>
        <taxon>Euteleostomi</taxon>
        <taxon>Actinopterygii</taxon>
        <taxon>Neopterygii</taxon>
        <taxon>Teleostei</taxon>
        <taxon>Neoteleostei</taxon>
        <taxon>Acanthomorphata</taxon>
        <taxon>Eupercaria</taxon>
        <taxon>Moronidae</taxon>
        <taxon>Dicentrarchus</taxon>
    </lineage>
</organism>
<evidence type="ECO:0000256" key="8">
    <source>
        <dbReference type="ARBA" id="ARBA00023136"/>
    </source>
</evidence>
<name>A0A8C4I969_DICLA</name>
<dbReference type="PANTHER" id="PTHR11453:SF127">
    <property type="entry name" value="SOLUTE CARRIER FAMILY 4 MEMBER 11"/>
    <property type="match status" value="1"/>
</dbReference>
<dbReference type="FunFam" id="3.40.930.10:FF:000017">
    <property type="entry name" value="Solute carrier family 4, sodium borate transporter, member 11"/>
    <property type="match status" value="1"/>
</dbReference>
<dbReference type="Pfam" id="PF00955">
    <property type="entry name" value="HCO3_cotransp"/>
    <property type="match status" value="2"/>
</dbReference>
<evidence type="ECO:0000256" key="6">
    <source>
        <dbReference type="ARBA" id="ARBA00022989"/>
    </source>
</evidence>
<dbReference type="SUPFAM" id="SSF55804">
    <property type="entry name" value="Phoshotransferase/anion transport protein"/>
    <property type="match status" value="1"/>
</dbReference>
<feature type="transmembrane region" description="Helical" evidence="9">
    <location>
        <begin position="318"/>
        <end position="345"/>
    </location>
</feature>
<evidence type="ECO:0000256" key="1">
    <source>
        <dbReference type="ARBA" id="ARBA00004651"/>
    </source>
</evidence>
<dbReference type="PRINTS" id="PR01231">
    <property type="entry name" value="HCO3TRNSPORT"/>
</dbReference>
<dbReference type="FunFam" id="1.10.287.570:FF:000002">
    <property type="entry name" value="Solute carrier family 4 member 11"/>
    <property type="match status" value="1"/>
</dbReference>
<keyword evidence="7" id="KW-0406">Ion transport</keyword>
<evidence type="ECO:0000256" key="3">
    <source>
        <dbReference type="ARBA" id="ARBA00022448"/>
    </source>
</evidence>
<evidence type="ECO:0000256" key="2">
    <source>
        <dbReference type="ARBA" id="ARBA00010993"/>
    </source>
</evidence>
<dbReference type="InterPro" id="IPR011531">
    <property type="entry name" value="HCO3_transpt-like_TM_dom"/>
</dbReference>
<dbReference type="GO" id="GO:0006820">
    <property type="term" value="P:monoatomic anion transport"/>
    <property type="evidence" value="ECO:0007669"/>
    <property type="project" value="InterPro"/>
</dbReference>
<feature type="transmembrane region" description="Helical" evidence="9">
    <location>
        <begin position="519"/>
        <end position="540"/>
    </location>
</feature>
<dbReference type="Gene3D" id="3.40.930.10">
    <property type="entry name" value="Mannitol-specific EII, Chain A"/>
    <property type="match status" value="1"/>
</dbReference>
<dbReference type="InterPro" id="IPR016152">
    <property type="entry name" value="PTrfase/Anion_transptr"/>
</dbReference>
<gene>
    <name evidence="11" type="primary">slc4a11</name>
</gene>
<feature type="domain" description="Bicarbonate transporter-like transmembrane" evidence="10">
    <location>
        <begin position="244"/>
        <end position="420"/>
    </location>
</feature>
<evidence type="ECO:0000256" key="4">
    <source>
        <dbReference type="ARBA" id="ARBA00022475"/>
    </source>
</evidence>
<feature type="transmembrane region" description="Helical" evidence="9">
    <location>
        <begin position="695"/>
        <end position="717"/>
    </location>
</feature>
<dbReference type="Gene3D" id="1.10.287.570">
    <property type="entry name" value="Helical hairpin bin"/>
    <property type="match status" value="1"/>
</dbReference>
<dbReference type="InterPro" id="IPR003020">
    <property type="entry name" value="HCO3_transpt_euk"/>
</dbReference>
<keyword evidence="5 9" id="KW-0812">Transmembrane</keyword>
<feature type="transmembrane region" description="Helical" evidence="9">
    <location>
        <begin position="275"/>
        <end position="297"/>
    </location>
</feature>
<evidence type="ECO:0000256" key="9">
    <source>
        <dbReference type="SAM" id="Phobius"/>
    </source>
</evidence>
<evidence type="ECO:0000259" key="10">
    <source>
        <dbReference type="Pfam" id="PF00955"/>
    </source>
</evidence>
<evidence type="ECO:0000256" key="7">
    <source>
        <dbReference type="ARBA" id="ARBA00023065"/>
    </source>
</evidence>
<dbReference type="AlphaFoldDB" id="A0A8C4I969"/>